<dbReference type="InterPro" id="IPR019734">
    <property type="entry name" value="TPR_rpt"/>
</dbReference>
<dbReference type="Pfam" id="PF13424">
    <property type="entry name" value="TPR_12"/>
    <property type="match status" value="1"/>
</dbReference>
<feature type="non-terminal residue" evidence="3">
    <location>
        <position position="1"/>
    </location>
</feature>
<evidence type="ECO:0000313" key="4">
    <source>
        <dbReference type="Proteomes" id="UP000626109"/>
    </source>
</evidence>
<dbReference type="AlphaFoldDB" id="A0A813K152"/>
<name>A0A813K152_POLGL</name>
<dbReference type="SMART" id="SM00028">
    <property type="entry name" value="TPR"/>
    <property type="match status" value="1"/>
</dbReference>
<accession>A0A813K152</accession>
<dbReference type="SUPFAM" id="SSF48452">
    <property type="entry name" value="TPR-like"/>
    <property type="match status" value="1"/>
</dbReference>
<organism evidence="3 4">
    <name type="scientific">Polarella glacialis</name>
    <name type="common">Dinoflagellate</name>
    <dbReference type="NCBI Taxonomy" id="89957"/>
    <lineage>
        <taxon>Eukaryota</taxon>
        <taxon>Sar</taxon>
        <taxon>Alveolata</taxon>
        <taxon>Dinophyceae</taxon>
        <taxon>Suessiales</taxon>
        <taxon>Suessiaceae</taxon>
        <taxon>Polarella</taxon>
    </lineage>
</organism>
<evidence type="ECO:0000256" key="2">
    <source>
        <dbReference type="SAM" id="MobiDB-lite"/>
    </source>
</evidence>
<feature type="region of interest" description="Disordered" evidence="2">
    <location>
        <begin position="217"/>
        <end position="237"/>
    </location>
</feature>
<dbReference type="Gene3D" id="1.25.40.10">
    <property type="entry name" value="Tetratricopeptide repeat domain"/>
    <property type="match status" value="1"/>
</dbReference>
<dbReference type="Proteomes" id="UP000626109">
    <property type="component" value="Unassembled WGS sequence"/>
</dbReference>
<reference evidence="3" key="1">
    <citation type="submission" date="2021-02" db="EMBL/GenBank/DDBJ databases">
        <authorList>
            <person name="Dougan E. K."/>
            <person name="Rhodes N."/>
            <person name="Thang M."/>
            <person name="Chan C."/>
        </authorList>
    </citation>
    <scope>NUCLEOTIDE SEQUENCE</scope>
</reference>
<dbReference type="PROSITE" id="PS50005">
    <property type="entry name" value="TPR"/>
    <property type="match status" value="1"/>
</dbReference>
<evidence type="ECO:0000313" key="3">
    <source>
        <dbReference type="EMBL" id="CAE8694327.1"/>
    </source>
</evidence>
<gene>
    <name evidence="3" type="ORF">PGLA2088_LOCUS28800</name>
</gene>
<dbReference type="EMBL" id="CAJNNW010028028">
    <property type="protein sequence ID" value="CAE8694327.1"/>
    <property type="molecule type" value="Genomic_DNA"/>
</dbReference>
<proteinExistence type="predicted"/>
<keyword evidence="1" id="KW-0802">TPR repeat</keyword>
<comment type="caution">
    <text evidence="3">The sequence shown here is derived from an EMBL/GenBank/DDBJ whole genome shotgun (WGS) entry which is preliminary data.</text>
</comment>
<evidence type="ECO:0000256" key="1">
    <source>
        <dbReference type="PROSITE-ProRule" id="PRU00339"/>
    </source>
</evidence>
<sequence length="237" mass="26117">ALQQQRVVEPHEHILRAKVLSNLGQCYLATGEHDEADIYYSEAYELFDKTVGKRSPLFGMQAWACGNLRCAEGRYAEALPLLGEALYVETVKDGLSVSEMTKLADQILHSLHESRAELGERNSQANLEPIKRALNTLIQDPRWDELESSIDLAVLSHKMALIYVAARWSGSGEQLAARSFSSQAVAMLRELRAAGGASLREAQQWLVQAEAVQSVLRPPEPPPGAPQLGLAWSESAR</sequence>
<feature type="repeat" description="TPR" evidence="1">
    <location>
        <begin position="17"/>
        <end position="50"/>
    </location>
</feature>
<protein>
    <submittedName>
        <fullName evidence="3">Uncharacterized protein</fullName>
    </submittedName>
</protein>
<dbReference type="InterPro" id="IPR011990">
    <property type="entry name" value="TPR-like_helical_dom_sf"/>
</dbReference>